<keyword evidence="3" id="KW-1185">Reference proteome</keyword>
<evidence type="ECO:0000313" key="2">
    <source>
        <dbReference type="EMBL" id="QQB21958.1"/>
    </source>
</evidence>
<gene>
    <name evidence="2" type="ORF">I6H43_04860</name>
</gene>
<dbReference type="PANTHER" id="PTHR22617">
    <property type="entry name" value="CHEMOTAXIS SENSOR HISTIDINE KINASE-RELATED"/>
    <property type="match status" value="1"/>
</dbReference>
<dbReference type="Gene3D" id="2.40.50.180">
    <property type="entry name" value="CheA-289, Domain 4"/>
    <property type="match status" value="1"/>
</dbReference>
<dbReference type="SMART" id="SM00260">
    <property type="entry name" value="CheW"/>
    <property type="match status" value="1"/>
</dbReference>
<dbReference type="PANTHER" id="PTHR22617:SF41">
    <property type="entry name" value="CHEMOTAXIS SIGNAL TRANSDUCTION SYSTEM ADAPTOR PROTEIN CHEW"/>
    <property type="match status" value="1"/>
</dbReference>
<proteinExistence type="predicted"/>
<accession>A0A7T4ADL7</accession>
<dbReference type="InterPro" id="IPR002545">
    <property type="entry name" value="CheW-lke_dom"/>
</dbReference>
<organism evidence="2 3">
    <name type="scientific">Aeromonas jandaei</name>
    <dbReference type="NCBI Taxonomy" id="650"/>
    <lineage>
        <taxon>Bacteria</taxon>
        <taxon>Pseudomonadati</taxon>
        <taxon>Pseudomonadota</taxon>
        <taxon>Gammaproteobacteria</taxon>
        <taxon>Aeromonadales</taxon>
        <taxon>Aeromonadaceae</taxon>
        <taxon>Aeromonas</taxon>
    </lineage>
</organism>
<protein>
    <submittedName>
        <fullName evidence="2">Purine-binding chemotaxis protein CheW</fullName>
    </submittedName>
</protein>
<reference evidence="2 3" key="1">
    <citation type="submission" date="2020-12" db="EMBL/GenBank/DDBJ databases">
        <title>FDA dAtabase for Regulatory Grade micrObial Sequences (FDA-ARGOS): Supporting development and validation of Infectious Disease Dx tests.</title>
        <authorList>
            <person name="Sproer C."/>
            <person name="Gronow S."/>
            <person name="Severitt S."/>
            <person name="Schroder I."/>
            <person name="Tallon L."/>
            <person name="Sadzewicz L."/>
            <person name="Zhao X."/>
            <person name="Boylan J."/>
            <person name="Ott S."/>
            <person name="Bowen H."/>
            <person name="Vavikolanu K."/>
            <person name="Mehta A."/>
            <person name="Aluvathingal J."/>
            <person name="Nadendla S."/>
            <person name="Lowell S."/>
            <person name="Myers T."/>
            <person name="Yan Y."/>
            <person name="Sichtig H."/>
        </authorList>
    </citation>
    <scope>NUCLEOTIDE SEQUENCE [LARGE SCALE GENOMIC DNA]</scope>
    <source>
        <strain evidence="2 3">FDAARGOS_986</strain>
    </source>
</reference>
<dbReference type="Gene3D" id="2.30.30.40">
    <property type="entry name" value="SH3 Domains"/>
    <property type="match status" value="1"/>
</dbReference>
<dbReference type="SUPFAM" id="SSF50341">
    <property type="entry name" value="CheW-like"/>
    <property type="match status" value="1"/>
</dbReference>
<dbReference type="InterPro" id="IPR036061">
    <property type="entry name" value="CheW-like_dom_sf"/>
</dbReference>
<name>A0A7T4ADL7_AERJA</name>
<evidence type="ECO:0000259" key="1">
    <source>
        <dbReference type="PROSITE" id="PS50851"/>
    </source>
</evidence>
<dbReference type="Proteomes" id="UP000595481">
    <property type="component" value="Chromosome"/>
</dbReference>
<dbReference type="PROSITE" id="PS50851">
    <property type="entry name" value="CHEW"/>
    <property type="match status" value="1"/>
</dbReference>
<dbReference type="InterPro" id="IPR039315">
    <property type="entry name" value="CheW"/>
</dbReference>
<sequence>MANSATTELVQSEVFHCVTFMLGGERYGIDITHMREIIEYEGMTAVPMMPTFVRGIINLRGAVVPVIDLQVRFGQGMTALQSTTGIAILSLPTSLDFYQDVGVLLDAVCDVLELRRDAIEPPPHFGVALRSDFIAGIVTVNDQFVVLLDVTRVLSLAELSALVESKMASHHLEFKGSE</sequence>
<evidence type="ECO:0000313" key="3">
    <source>
        <dbReference type="Proteomes" id="UP000595481"/>
    </source>
</evidence>
<feature type="domain" description="CheW-like" evidence="1">
    <location>
        <begin position="14"/>
        <end position="159"/>
    </location>
</feature>
<dbReference type="EMBL" id="CP066092">
    <property type="protein sequence ID" value="QQB21958.1"/>
    <property type="molecule type" value="Genomic_DNA"/>
</dbReference>
<dbReference type="Pfam" id="PF01584">
    <property type="entry name" value="CheW"/>
    <property type="match status" value="1"/>
</dbReference>